<name>A0ABR2H0C4_9EUKA</name>
<dbReference type="PANTHER" id="PTHR31669:SF251">
    <property type="entry name" value="PROTEIN FAR1-RELATED SEQUENCE"/>
    <property type="match status" value="1"/>
</dbReference>
<gene>
    <name evidence="3" type="ORF">M9Y10_032400</name>
</gene>
<proteinExistence type="predicted"/>
<evidence type="ECO:0000259" key="2">
    <source>
        <dbReference type="PROSITE" id="PS50966"/>
    </source>
</evidence>
<keyword evidence="1" id="KW-0863">Zinc-finger</keyword>
<evidence type="ECO:0000313" key="3">
    <source>
        <dbReference type="EMBL" id="KAK8838940.1"/>
    </source>
</evidence>
<evidence type="ECO:0000256" key="1">
    <source>
        <dbReference type="PROSITE-ProRule" id="PRU00325"/>
    </source>
</evidence>
<protein>
    <recommendedName>
        <fullName evidence="2">SWIM-type domain-containing protein</fullName>
    </recommendedName>
</protein>
<evidence type="ECO:0000313" key="4">
    <source>
        <dbReference type="Proteomes" id="UP001470230"/>
    </source>
</evidence>
<accession>A0ABR2H0C4</accession>
<dbReference type="Proteomes" id="UP001470230">
    <property type="component" value="Unassembled WGS sequence"/>
</dbReference>
<comment type="caution">
    <text evidence="3">The sequence shown here is derived from an EMBL/GenBank/DDBJ whole genome shotgun (WGS) entry which is preliminary data.</text>
</comment>
<organism evidence="3 4">
    <name type="scientific">Tritrichomonas musculus</name>
    <dbReference type="NCBI Taxonomy" id="1915356"/>
    <lineage>
        <taxon>Eukaryota</taxon>
        <taxon>Metamonada</taxon>
        <taxon>Parabasalia</taxon>
        <taxon>Tritrichomonadida</taxon>
        <taxon>Tritrichomonadidae</taxon>
        <taxon>Tritrichomonas</taxon>
    </lineage>
</organism>
<dbReference type="PANTHER" id="PTHR31669">
    <property type="entry name" value="PROTEIN FAR1-RELATED SEQUENCE 10-RELATED"/>
    <property type="match status" value="1"/>
</dbReference>
<dbReference type="PROSITE" id="PS50966">
    <property type="entry name" value="ZF_SWIM"/>
    <property type="match status" value="1"/>
</dbReference>
<reference evidence="3 4" key="1">
    <citation type="submission" date="2024-04" db="EMBL/GenBank/DDBJ databases">
        <title>Tritrichomonas musculus Genome.</title>
        <authorList>
            <person name="Alves-Ferreira E."/>
            <person name="Grigg M."/>
            <person name="Lorenzi H."/>
            <person name="Galac M."/>
        </authorList>
    </citation>
    <scope>NUCLEOTIDE SEQUENCE [LARGE SCALE GENOMIC DNA]</scope>
    <source>
        <strain evidence="3 4">EAF2021</strain>
    </source>
</reference>
<dbReference type="Pfam" id="PF04434">
    <property type="entry name" value="SWIM"/>
    <property type="match status" value="1"/>
</dbReference>
<dbReference type="InterPro" id="IPR007527">
    <property type="entry name" value="Znf_SWIM"/>
</dbReference>
<feature type="domain" description="SWIM-type" evidence="2">
    <location>
        <begin position="127"/>
        <end position="159"/>
    </location>
</feature>
<dbReference type="InterPro" id="IPR031052">
    <property type="entry name" value="FHY3/FAR1"/>
</dbReference>
<keyword evidence="4" id="KW-1185">Reference proteome</keyword>
<keyword evidence="1" id="KW-0479">Metal-binding</keyword>
<dbReference type="EMBL" id="JAPFFF010000053">
    <property type="protein sequence ID" value="KAK8838940.1"/>
    <property type="molecule type" value="Genomic_DNA"/>
</dbReference>
<sequence>MRHRLYLTTSDLHYFSRAFISDVNCLGYNTTSPSESMNHMLKQSLNQKEMTLVESRKEFDRVLSNHSINCEILSNSTRYDHSSEIGLAISPKLMKRINLQMKLAESIVIIHKNDNQFEAYHSKRPSVTYQIKEDECSCNMVKFAGYPCCHLIAAYKYLQRKFPNHLINGRWVIGKLNDELNETLINTNETDNSKNDEDNYFEEEEWDANAYFQEESENSNENDREIMEEINDLEDNENSDEICEFIENENFSEITARERFLKLFHTGKELARLACDDPNIYRKVLIILRKEINEIINIPPDSFISEEVDEDNSKDDNNNNDSIIHIGANQVPYDALGTPKGARKKGAKKKLKNNVDHEQYSCQICCNNHKTENCKFYDDKVKAIKENELKYRNTPGRHCSICHGMNHQNRSCPIRKKAQEYYQQSNFI</sequence>
<keyword evidence="1" id="KW-0862">Zinc</keyword>